<feature type="signal peptide" evidence="1">
    <location>
        <begin position="1"/>
        <end position="22"/>
    </location>
</feature>
<dbReference type="RefSeq" id="WP_111632473.1">
    <property type="nucleotide sequence ID" value="NZ_QLLR01000002.1"/>
</dbReference>
<evidence type="ECO:0000256" key="1">
    <source>
        <dbReference type="SAM" id="SignalP"/>
    </source>
</evidence>
<dbReference type="PROSITE" id="PS00430">
    <property type="entry name" value="TONB_DEPENDENT_REC_1"/>
    <property type="match status" value="1"/>
</dbReference>
<dbReference type="PROSITE" id="PS51257">
    <property type="entry name" value="PROKAR_LIPOPROTEIN"/>
    <property type="match status" value="1"/>
</dbReference>
<feature type="chain" id="PRO_5016382627" evidence="1">
    <location>
        <begin position="23"/>
        <end position="450"/>
    </location>
</feature>
<comment type="caution">
    <text evidence="2">The sequence shown here is derived from an EMBL/GenBank/DDBJ whole genome shotgun (WGS) entry which is preliminary data.</text>
</comment>
<dbReference type="EMBL" id="QLLR01000002">
    <property type="protein sequence ID" value="RAJ35616.1"/>
    <property type="molecule type" value="Genomic_DNA"/>
</dbReference>
<dbReference type="AlphaFoldDB" id="A0A327T1T1"/>
<dbReference type="OrthoDB" id="1092930at2"/>
<proteinExistence type="predicted"/>
<evidence type="ECO:0000313" key="2">
    <source>
        <dbReference type="EMBL" id="RAJ35616.1"/>
    </source>
</evidence>
<keyword evidence="1" id="KW-0732">Signal</keyword>
<gene>
    <name evidence="2" type="ORF">LY11_00862</name>
</gene>
<accession>A0A327T1T1</accession>
<reference evidence="2 3" key="1">
    <citation type="submission" date="2018-06" db="EMBL/GenBank/DDBJ databases">
        <title>Genomic Encyclopedia of Archaeal and Bacterial Type Strains, Phase II (KMG-II): from individual species to whole genera.</title>
        <authorList>
            <person name="Goeker M."/>
        </authorList>
    </citation>
    <scope>NUCLEOTIDE SEQUENCE [LARGE SCALE GENOMIC DNA]</scope>
    <source>
        <strain evidence="2 3">DSM 14825</strain>
    </source>
</reference>
<evidence type="ECO:0000313" key="3">
    <source>
        <dbReference type="Proteomes" id="UP000249754"/>
    </source>
</evidence>
<sequence>MRNTVTITRLICLLLCLPFLLAACKKGQNISPGDQGELHVETVDTVTVKASTFLLDSVPTSNQTVLLIGQTDDKDFGKLTASSYIQFIPPALSDAVIPKNATFDAFTIVLKYNKYTSGDTLAPQKLTVHRLTEDMILRKVPGPVESEEVPVYVKGQALYSTTTFKYEPAPIGNLDFQSKPVSGDSVIITLNETLGKEFLDLMDKKDPRFASEGEFIKYFKGVAFKTIQAGSITGFKADQVKLYVGYNYIDGSGFSKKGKVTFTGKSTDYQFNHFDTDRSQTKLKALSRTNREISSEHTGQQLFLQGGTGLVTKLKFPTLVNFMNESKKVINKIELQIETKPTYYSIFKAPTPLQLWVANSANVPKAILPNNYKEGDQQAAFEKGNDIGSPGKYRFLLTQYADELKKGTYKNTSLMLSVPADQLLGTVNRGQFSTSETAISIKLIITYTKY</sequence>
<dbReference type="Pfam" id="PF14092">
    <property type="entry name" value="DUF4270"/>
    <property type="match status" value="1"/>
</dbReference>
<dbReference type="InterPro" id="IPR010916">
    <property type="entry name" value="TonB_box_CS"/>
</dbReference>
<dbReference type="Proteomes" id="UP000249754">
    <property type="component" value="Unassembled WGS sequence"/>
</dbReference>
<protein>
    <submittedName>
        <fullName evidence="2">Uncharacterized protein DUF4270</fullName>
    </submittedName>
</protein>
<dbReference type="InterPro" id="IPR025366">
    <property type="entry name" value="DUF4270"/>
</dbReference>
<name>A0A327T1T1_9SPHI</name>
<organism evidence="2 3">
    <name type="scientific">Pedobacter cryoconitis</name>
    <dbReference type="NCBI Taxonomy" id="188932"/>
    <lineage>
        <taxon>Bacteria</taxon>
        <taxon>Pseudomonadati</taxon>
        <taxon>Bacteroidota</taxon>
        <taxon>Sphingobacteriia</taxon>
        <taxon>Sphingobacteriales</taxon>
        <taxon>Sphingobacteriaceae</taxon>
        <taxon>Pedobacter</taxon>
    </lineage>
</organism>